<dbReference type="PANTHER" id="PTHR34615:SF1">
    <property type="entry name" value="PX DOMAIN-CONTAINING PROTEIN"/>
    <property type="match status" value="1"/>
</dbReference>
<dbReference type="STRING" id="1051891.A0A0C3Q045"/>
<name>A0A0C3Q045_9AGAM</name>
<reference evidence="5" key="2">
    <citation type="submission" date="2015-01" db="EMBL/GenBank/DDBJ databases">
        <title>Evolutionary Origins and Diversification of the Mycorrhizal Mutualists.</title>
        <authorList>
            <consortium name="DOE Joint Genome Institute"/>
            <consortium name="Mycorrhizal Genomics Consortium"/>
            <person name="Kohler A."/>
            <person name="Kuo A."/>
            <person name="Nagy L.G."/>
            <person name="Floudas D."/>
            <person name="Copeland A."/>
            <person name="Barry K.W."/>
            <person name="Cichocki N."/>
            <person name="Veneault-Fourrey C."/>
            <person name="LaButti K."/>
            <person name="Lindquist E.A."/>
            <person name="Lipzen A."/>
            <person name="Lundell T."/>
            <person name="Morin E."/>
            <person name="Murat C."/>
            <person name="Riley R."/>
            <person name="Ohm R."/>
            <person name="Sun H."/>
            <person name="Tunlid A."/>
            <person name="Henrissat B."/>
            <person name="Grigoriev I.V."/>
            <person name="Hibbett D.S."/>
            <person name="Martin F."/>
        </authorList>
    </citation>
    <scope>NUCLEOTIDE SEQUENCE [LARGE SCALE GENOMIC DNA]</scope>
    <source>
        <strain evidence="5">MUT 4182</strain>
    </source>
</reference>
<accession>A0A0C3Q045</accession>
<sequence length="395" mass="44835">MERDIALLHSEATNALERIYTAILEDEIEQEEAKMGRMRPGGRVDLARLGSDIWMQQFRFTWAEVTELAAVLDLPADVVAENGVREDRVTALAMLLRRLAYPARSSDVEMMFGWERSRFSRICQTTASLIYHRWRHLLRFDPTRLTVSKLQQYAEAISSKCGFKVPVWGFIDGTLRKVARPILNQRILYNGWKRIHALKWHSVITPDGLHAHVFGPVEGRRHDETLYKESGLAAILDEHSWDPEGNPLAVYGDPAYGIGRHLLSPFKGASLSDEEQAFNAQMSKVREAVEWGFGDAVRQFAFLDFSKNLKVLLQPVGLLYSVALLLSNAHTILHQPQISQYFICQPPTLQEYFNHAAHPEVPFGAIPEQEVPWTAYVVPEEEVQGGSDIEDDDSI</sequence>
<reference evidence="4 5" key="1">
    <citation type="submission" date="2014-04" db="EMBL/GenBank/DDBJ databases">
        <authorList>
            <consortium name="DOE Joint Genome Institute"/>
            <person name="Kuo A."/>
            <person name="Girlanda M."/>
            <person name="Perotto S."/>
            <person name="Kohler A."/>
            <person name="Nagy L.G."/>
            <person name="Floudas D."/>
            <person name="Copeland A."/>
            <person name="Barry K.W."/>
            <person name="Cichocki N."/>
            <person name="Veneault-Fourrey C."/>
            <person name="LaButti K."/>
            <person name="Lindquist E.A."/>
            <person name="Lipzen A."/>
            <person name="Lundell T."/>
            <person name="Morin E."/>
            <person name="Murat C."/>
            <person name="Sun H."/>
            <person name="Tunlid A."/>
            <person name="Henrissat B."/>
            <person name="Grigoriev I.V."/>
            <person name="Hibbett D.S."/>
            <person name="Martin F."/>
            <person name="Nordberg H.P."/>
            <person name="Cantor M.N."/>
            <person name="Hua S.X."/>
        </authorList>
    </citation>
    <scope>NUCLEOTIDE SEQUENCE [LARGE SCALE GENOMIC DNA]</scope>
    <source>
        <strain evidence="4 5">MUT 4182</strain>
    </source>
</reference>
<comment type="cofactor">
    <cofactor evidence="1">
        <name>a divalent metal cation</name>
        <dbReference type="ChEBI" id="CHEBI:60240"/>
    </cofactor>
</comment>
<evidence type="ECO:0000259" key="3">
    <source>
        <dbReference type="Pfam" id="PF13359"/>
    </source>
</evidence>
<dbReference type="EMBL" id="KN823894">
    <property type="protein sequence ID" value="KIO15656.1"/>
    <property type="molecule type" value="Genomic_DNA"/>
</dbReference>
<evidence type="ECO:0000256" key="2">
    <source>
        <dbReference type="ARBA" id="ARBA00022723"/>
    </source>
</evidence>
<evidence type="ECO:0000313" key="5">
    <source>
        <dbReference type="Proteomes" id="UP000054248"/>
    </source>
</evidence>
<dbReference type="AlphaFoldDB" id="A0A0C3Q045"/>
<feature type="domain" description="DDE Tnp4" evidence="3">
    <location>
        <begin position="171"/>
        <end position="328"/>
    </location>
</feature>
<keyword evidence="5" id="KW-1185">Reference proteome</keyword>
<dbReference type="Proteomes" id="UP000054248">
    <property type="component" value="Unassembled WGS sequence"/>
</dbReference>
<organism evidence="4 5">
    <name type="scientific">Tulasnella calospora MUT 4182</name>
    <dbReference type="NCBI Taxonomy" id="1051891"/>
    <lineage>
        <taxon>Eukaryota</taxon>
        <taxon>Fungi</taxon>
        <taxon>Dikarya</taxon>
        <taxon>Basidiomycota</taxon>
        <taxon>Agaricomycotina</taxon>
        <taxon>Agaricomycetes</taxon>
        <taxon>Cantharellales</taxon>
        <taxon>Tulasnellaceae</taxon>
        <taxon>Tulasnella</taxon>
    </lineage>
</organism>
<protein>
    <recommendedName>
        <fullName evidence="3">DDE Tnp4 domain-containing protein</fullName>
    </recommendedName>
</protein>
<dbReference type="GO" id="GO:0046872">
    <property type="term" value="F:metal ion binding"/>
    <property type="evidence" value="ECO:0007669"/>
    <property type="project" value="UniProtKB-KW"/>
</dbReference>
<gene>
    <name evidence="4" type="ORF">M407DRAFT_34762</name>
</gene>
<evidence type="ECO:0000313" key="4">
    <source>
        <dbReference type="EMBL" id="KIO15656.1"/>
    </source>
</evidence>
<dbReference type="OrthoDB" id="5945905at2759"/>
<dbReference type="Pfam" id="PF13359">
    <property type="entry name" value="DDE_Tnp_4"/>
    <property type="match status" value="1"/>
</dbReference>
<dbReference type="HOGENOM" id="CLU_059042_0_0_1"/>
<evidence type="ECO:0000256" key="1">
    <source>
        <dbReference type="ARBA" id="ARBA00001968"/>
    </source>
</evidence>
<proteinExistence type="predicted"/>
<keyword evidence="2" id="KW-0479">Metal-binding</keyword>
<dbReference type="InterPro" id="IPR027806">
    <property type="entry name" value="HARBI1_dom"/>
</dbReference>
<dbReference type="PANTHER" id="PTHR34615">
    <property type="entry name" value="PX DOMAIN-CONTAINING PROTEIN"/>
    <property type="match status" value="1"/>
</dbReference>